<dbReference type="Gene3D" id="3.80.10.10">
    <property type="entry name" value="Ribonuclease Inhibitor"/>
    <property type="match status" value="1"/>
</dbReference>
<dbReference type="EMBL" id="JAIZAY010000013">
    <property type="protein sequence ID" value="KAJ8030801.1"/>
    <property type="molecule type" value="Genomic_DNA"/>
</dbReference>
<dbReference type="PROSITE" id="PS51450">
    <property type="entry name" value="LRR"/>
    <property type="match status" value="2"/>
</dbReference>
<evidence type="ECO:0000256" key="3">
    <source>
        <dbReference type="SAM" id="MobiDB-lite"/>
    </source>
</evidence>
<dbReference type="InterPro" id="IPR032675">
    <property type="entry name" value="LRR_dom_sf"/>
</dbReference>
<dbReference type="Pfam" id="PF00560">
    <property type="entry name" value="LRR_1"/>
    <property type="match status" value="1"/>
</dbReference>
<dbReference type="OrthoDB" id="660555at2759"/>
<feature type="compositionally biased region" description="Polar residues" evidence="3">
    <location>
        <begin position="42"/>
        <end position="53"/>
    </location>
</feature>
<keyword evidence="2" id="KW-0677">Repeat</keyword>
<keyword evidence="5" id="KW-1185">Reference proteome</keyword>
<feature type="compositionally biased region" description="Pro residues" evidence="3">
    <location>
        <begin position="17"/>
        <end position="27"/>
    </location>
</feature>
<dbReference type="GO" id="GO:0005737">
    <property type="term" value="C:cytoplasm"/>
    <property type="evidence" value="ECO:0007669"/>
    <property type="project" value="TreeGrafter"/>
</dbReference>
<feature type="region of interest" description="Disordered" evidence="3">
    <location>
        <begin position="1"/>
        <end position="103"/>
    </location>
</feature>
<dbReference type="SUPFAM" id="SSF52058">
    <property type="entry name" value="L domain-like"/>
    <property type="match status" value="1"/>
</dbReference>
<accession>A0A9Q1BQK3</accession>
<proteinExistence type="predicted"/>
<dbReference type="SMART" id="SM00369">
    <property type="entry name" value="LRR_TYP"/>
    <property type="match status" value="4"/>
</dbReference>
<evidence type="ECO:0000256" key="1">
    <source>
        <dbReference type="ARBA" id="ARBA00022614"/>
    </source>
</evidence>
<dbReference type="InterPro" id="IPR001611">
    <property type="entry name" value="Leu-rich_rpt"/>
</dbReference>
<dbReference type="InterPro" id="IPR003591">
    <property type="entry name" value="Leu-rich_rpt_typical-subtyp"/>
</dbReference>
<gene>
    <name evidence="4" type="ORF">HOLleu_27319</name>
</gene>
<dbReference type="Pfam" id="PF13855">
    <property type="entry name" value="LRR_8"/>
    <property type="match status" value="1"/>
</dbReference>
<sequence>MTNTKKSGFKPLRRPIAPHPPQPPPQVLPNSGKKGKYITGPSLRSQSLPSLINSHDPDELRGSPVPSNAPSLASDIEDTVHNAPQNTPWTKHGASPQGNYQELFEGSMDPGDWRFILESKYKIKWDKHGGTRNMESNSLVKPYKPRGPDAFPLREPLKPPEVVSDFVYADTDHPRYTDIPAFALEDFQLLNPLFGYSKSKLKTVVFSKQNYKKLTTLFASFLEKPPQTRVNTVELKGEDIPEVQPRVPQHQILIEMANMIRQKMRSIVTDELMESIPGMEGRLLRPDERALSPASGIMKSLPPLGKSAISGNENLFSAPPSKYFQGSVRSQEPFEESDSAATISPSELAVLDCLVNGGLALSLKAHFIACLPEVNPLNRTITYLNLSFNDFRTFPKEVLLFRNLEVLKLRNNPLKELPHDIHKLTKLKTLVLSFCLITTLPINLFRLSLEFLDLSYNKLSFLPNEVKQLRMLRFLNLEGNQLAALPCSFLKLRNLRSLRVYNNFMHPLFWRENSQNNPQRLTDLSLLMCKQLKLDEKFEVSESLQRDLDSYTICECCHGPLYGPGLRIIRPCSRAFGVAHLPFFFTSCSPQCRDSFMQNVESISDLIYGKSD</sequence>
<evidence type="ECO:0000256" key="2">
    <source>
        <dbReference type="ARBA" id="ARBA00022737"/>
    </source>
</evidence>
<dbReference type="InterPro" id="IPR050216">
    <property type="entry name" value="LRR_domain-containing"/>
</dbReference>
<dbReference type="Proteomes" id="UP001152320">
    <property type="component" value="Chromosome 13"/>
</dbReference>
<dbReference type="PANTHER" id="PTHR48051:SF46">
    <property type="entry name" value="LEUCINE RICH REPEAT-CONTAINING DOMAIN PROTEIN"/>
    <property type="match status" value="1"/>
</dbReference>
<name>A0A9Q1BQK3_HOLLE</name>
<protein>
    <submittedName>
        <fullName evidence="4">Leucine-rich repeat-containing protein 63</fullName>
    </submittedName>
</protein>
<dbReference type="AlphaFoldDB" id="A0A9Q1BQK3"/>
<organism evidence="4 5">
    <name type="scientific">Holothuria leucospilota</name>
    <name type="common">Black long sea cucumber</name>
    <name type="synonym">Mertensiothuria leucospilota</name>
    <dbReference type="NCBI Taxonomy" id="206669"/>
    <lineage>
        <taxon>Eukaryota</taxon>
        <taxon>Metazoa</taxon>
        <taxon>Echinodermata</taxon>
        <taxon>Eleutherozoa</taxon>
        <taxon>Echinozoa</taxon>
        <taxon>Holothuroidea</taxon>
        <taxon>Aspidochirotacea</taxon>
        <taxon>Aspidochirotida</taxon>
        <taxon>Holothuriidae</taxon>
        <taxon>Holothuria</taxon>
    </lineage>
</organism>
<reference evidence="4" key="1">
    <citation type="submission" date="2021-10" db="EMBL/GenBank/DDBJ databases">
        <title>Tropical sea cucumber genome reveals ecological adaptation and Cuvierian tubules defense mechanism.</title>
        <authorList>
            <person name="Chen T."/>
        </authorList>
    </citation>
    <scope>NUCLEOTIDE SEQUENCE</scope>
    <source>
        <strain evidence="4">Nanhai2018</strain>
        <tissue evidence="4">Muscle</tissue>
    </source>
</reference>
<comment type="caution">
    <text evidence="4">The sequence shown here is derived from an EMBL/GenBank/DDBJ whole genome shotgun (WGS) entry which is preliminary data.</text>
</comment>
<evidence type="ECO:0000313" key="5">
    <source>
        <dbReference type="Proteomes" id="UP001152320"/>
    </source>
</evidence>
<evidence type="ECO:0000313" key="4">
    <source>
        <dbReference type="EMBL" id="KAJ8030801.1"/>
    </source>
</evidence>
<dbReference type="PANTHER" id="PTHR48051">
    <property type="match status" value="1"/>
</dbReference>
<keyword evidence="1" id="KW-0433">Leucine-rich repeat</keyword>